<evidence type="ECO:0000313" key="2">
    <source>
        <dbReference type="Proteomes" id="UP000180043"/>
    </source>
</evidence>
<organism evidence="1 2">
    <name type="scientific">Mycobacteroides chelonae</name>
    <name type="common">Mycobacterium chelonae</name>
    <dbReference type="NCBI Taxonomy" id="1774"/>
    <lineage>
        <taxon>Bacteria</taxon>
        <taxon>Bacillati</taxon>
        <taxon>Actinomycetota</taxon>
        <taxon>Actinomycetes</taxon>
        <taxon>Mycobacteriales</taxon>
        <taxon>Mycobacteriaceae</taxon>
        <taxon>Mycobacteroides</taxon>
    </lineage>
</organism>
<sequence length="136" mass="14521">MSLTYFTVTGSFKAVISDGSDSADHDPEVTNISGLVLFSPSVSEVVSSADGVLYRLQPIQGRIEEDGVLKTIDSTVGVGLVANTAALGPLETLTYKVEFSHVVYDKGKERRIEPFRFAAPTTATTVDLATVTRLPV</sequence>
<proteinExistence type="predicted"/>
<name>A0A1S1LGF6_MYCCH</name>
<dbReference type="Proteomes" id="UP000180043">
    <property type="component" value="Unassembled WGS sequence"/>
</dbReference>
<reference evidence="1 2" key="1">
    <citation type="submission" date="2016-10" db="EMBL/GenBank/DDBJ databases">
        <title>Evaluation of Human, Veterinary and Environmental Mycobacterium chelonae Isolates by Core Genome Phylogenomic Analysis, Targeted Gene Comparison, and Anti-microbial Susceptibility Patterns: A Tale of Mistaken Identities.</title>
        <authorList>
            <person name="Fogelson S.B."/>
            <person name="Camus A.C."/>
            <person name="Lorenz W."/>
            <person name="Vasireddy R."/>
            <person name="Vasireddy S."/>
            <person name="Smith T."/>
            <person name="Brown-Elliott B.A."/>
            <person name="Wallace R.J.Jr."/>
            <person name="Hasan N.A."/>
            <person name="Reischl U."/>
            <person name="Sanchez S."/>
        </authorList>
    </citation>
    <scope>NUCLEOTIDE SEQUENCE [LARGE SCALE GENOMIC DNA]</scope>
    <source>
        <strain evidence="1 2">15515</strain>
    </source>
</reference>
<comment type="caution">
    <text evidence="1">The sequence shown here is derived from an EMBL/GenBank/DDBJ whole genome shotgun (WGS) entry which is preliminary data.</text>
</comment>
<evidence type="ECO:0000313" key="1">
    <source>
        <dbReference type="EMBL" id="OHU51491.1"/>
    </source>
</evidence>
<gene>
    <name evidence="1" type="ORF">BKG82_23120</name>
</gene>
<protein>
    <submittedName>
        <fullName evidence="1">Uncharacterized protein</fullName>
    </submittedName>
</protein>
<accession>A0A1S1LGF6</accession>
<dbReference type="EMBL" id="MLIQ01000023">
    <property type="protein sequence ID" value="OHU51491.1"/>
    <property type="molecule type" value="Genomic_DNA"/>
</dbReference>
<dbReference type="RefSeq" id="WP_070947707.1">
    <property type="nucleotide sequence ID" value="NZ_MLIQ01000023.1"/>
</dbReference>
<dbReference type="AlphaFoldDB" id="A0A1S1LGF6"/>